<dbReference type="PANTHER" id="PTHR43194:SF2">
    <property type="entry name" value="PEROXISOMAL MEMBRANE PROTEIN LPX1"/>
    <property type="match status" value="1"/>
</dbReference>
<accession>A0ABP5NVS0</accession>
<evidence type="ECO:0000313" key="2">
    <source>
        <dbReference type="EMBL" id="GAA2202248.1"/>
    </source>
</evidence>
<dbReference type="InterPro" id="IPR000639">
    <property type="entry name" value="Epox_hydrolase-like"/>
</dbReference>
<protein>
    <submittedName>
        <fullName evidence="2">Alpha/beta hydrolase</fullName>
    </submittedName>
</protein>
<dbReference type="Proteomes" id="UP001500432">
    <property type="component" value="Unassembled WGS sequence"/>
</dbReference>
<dbReference type="Pfam" id="PF12697">
    <property type="entry name" value="Abhydrolase_6"/>
    <property type="match status" value="1"/>
</dbReference>
<keyword evidence="2" id="KW-0378">Hydrolase</keyword>
<organism evidence="2 3">
    <name type="scientific">Sinomonas flava</name>
    <dbReference type="NCBI Taxonomy" id="496857"/>
    <lineage>
        <taxon>Bacteria</taxon>
        <taxon>Bacillati</taxon>
        <taxon>Actinomycetota</taxon>
        <taxon>Actinomycetes</taxon>
        <taxon>Micrococcales</taxon>
        <taxon>Micrococcaceae</taxon>
        <taxon>Sinomonas</taxon>
    </lineage>
</organism>
<sequence length="268" mass="27562">MSSARTPFILLHGWACPPANWNAVARLLTAGGHRVVTPHLLGYGPGSVGADEDAWTLEAAADDVVRLLERLGSPAVVAGHSLGGSIAATLAARRPDLVRGLAFVGMVPVGPSAATAERLTRLFLGPTAPAGPDAAAIESVLTAWYGVAPTDPVLRAELEAPFRVRPDVLRGSLRAALGGVAPEVHKKIEAPVAVVLGAGDRTRPAGPIEALLAAHPGWTLTSVPDAGHMVHVEAPQQCADALLALAASVPTAPVVPRHSRQPEAPTRE</sequence>
<dbReference type="RefSeq" id="WP_344300573.1">
    <property type="nucleotide sequence ID" value="NZ_BAAAQW010000009.1"/>
</dbReference>
<reference evidence="3" key="1">
    <citation type="journal article" date="2019" name="Int. J. Syst. Evol. Microbiol.">
        <title>The Global Catalogue of Microorganisms (GCM) 10K type strain sequencing project: providing services to taxonomists for standard genome sequencing and annotation.</title>
        <authorList>
            <consortium name="The Broad Institute Genomics Platform"/>
            <consortium name="The Broad Institute Genome Sequencing Center for Infectious Disease"/>
            <person name="Wu L."/>
            <person name="Ma J."/>
        </authorList>
    </citation>
    <scope>NUCLEOTIDE SEQUENCE [LARGE SCALE GENOMIC DNA]</scope>
    <source>
        <strain evidence="3">JCM 16034</strain>
    </source>
</reference>
<dbReference type="InterPro" id="IPR029058">
    <property type="entry name" value="AB_hydrolase_fold"/>
</dbReference>
<keyword evidence="3" id="KW-1185">Reference proteome</keyword>
<dbReference type="PANTHER" id="PTHR43194">
    <property type="entry name" value="HYDROLASE ALPHA/BETA FOLD FAMILY"/>
    <property type="match status" value="1"/>
</dbReference>
<feature type="domain" description="AB hydrolase-1" evidence="1">
    <location>
        <begin position="9"/>
        <end position="241"/>
    </location>
</feature>
<dbReference type="PRINTS" id="PR00412">
    <property type="entry name" value="EPOXHYDRLASE"/>
</dbReference>
<dbReference type="EMBL" id="BAAAQW010000009">
    <property type="protein sequence ID" value="GAA2202248.1"/>
    <property type="molecule type" value="Genomic_DNA"/>
</dbReference>
<dbReference type="GO" id="GO:0016787">
    <property type="term" value="F:hydrolase activity"/>
    <property type="evidence" value="ECO:0007669"/>
    <property type="project" value="UniProtKB-KW"/>
</dbReference>
<comment type="caution">
    <text evidence="2">The sequence shown here is derived from an EMBL/GenBank/DDBJ whole genome shotgun (WGS) entry which is preliminary data.</text>
</comment>
<dbReference type="Gene3D" id="3.40.50.1820">
    <property type="entry name" value="alpha/beta hydrolase"/>
    <property type="match status" value="1"/>
</dbReference>
<name>A0ABP5NVS0_9MICC</name>
<dbReference type="PRINTS" id="PR00111">
    <property type="entry name" value="ABHYDROLASE"/>
</dbReference>
<gene>
    <name evidence="2" type="ORF">GCM10009849_29940</name>
</gene>
<dbReference type="InterPro" id="IPR050228">
    <property type="entry name" value="Carboxylesterase_BioH"/>
</dbReference>
<evidence type="ECO:0000313" key="3">
    <source>
        <dbReference type="Proteomes" id="UP001500432"/>
    </source>
</evidence>
<evidence type="ECO:0000259" key="1">
    <source>
        <dbReference type="Pfam" id="PF12697"/>
    </source>
</evidence>
<dbReference type="SUPFAM" id="SSF53474">
    <property type="entry name" value="alpha/beta-Hydrolases"/>
    <property type="match status" value="1"/>
</dbReference>
<dbReference type="InterPro" id="IPR000073">
    <property type="entry name" value="AB_hydrolase_1"/>
</dbReference>
<proteinExistence type="predicted"/>